<evidence type="ECO:0000256" key="1">
    <source>
        <dbReference type="SAM" id="MobiDB-lite"/>
    </source>
</evidence>
<organism evidence="2 3">
    <name type="scientific">Aspergillus granulosus</name>
    <dbReference type="NCBI Taxonomy" id="176169"/>
    <lineage>
        <taxon>Eukaryota</taxon>
        <taxon>Fungi</taxon>
        <taxon>Dikarya</taxon>
        <taxon>Ascomycota</taxon>
        <taxon>Pezizomycotina</taxon>
        <taxon>Eurotiomycetes</taxon>
        <taxon>Eurotiomycetidae</taxon>
        <taxon>Eurotiales</taxon>
        <taxon>Aspergillaceae</taxon>
        <taxon>Aspergillus</taxon>
        <taxon>Aspergillus subgen. Nidulantes</taxon>
    </lineage>
</organism>
<dbReference type="InterPro" id="IPR053226">
    <property type="entry name" value="Pyrrolopyrazine_biosynth_F"/>
</dbReference>
<sequence length="367" mass="41100">MAPETGAGVDTGTTSATPNETSIENPTDAPVDAPIGTPIGPPVLSQRVLIVGIGTPDSNLILQVLNFDRQPEIIANSQLFSGSFGAIYRKVILTRPELWTEDDRRRAQVAMRQDIDEAETYTSHAQDEGKVFCASICATWLINPVVLSKAPVAPARTVTCWEAFKASVPTMYAGNHGFTYNVLNHTVLPDQYLRSWRMVFIITHPIVLFPYIYRSIHSPYVPQVNHRPTSSMYMTLSWVRMLYSWASLPTNVATVAPIIIDTGDLSIDTDQIVPRLSAELGLPLDLGVVPFDSLQAFREKDQLIEQNRTEAVNRLMAQGTSYIDACIQVVKLEWVREFGEFAANMIEQFARQAVPDYQYLFERRMKM</sequence>
<dbReference type="Proteomes" id="UP001610334">
    <property type="component" value="Unassembled WGS sequence"/>
</dbReference>
<reference evidence="2 3" key="1">
    <citation type="submission" date="2024-07" db="EMBL/GenBank/DDBJ databases">
        <title>Section-level genome sequencing and comparative genomics of Aspergillus sections Usti and Cavernicolus.</title>
        <authorList>
            <consortium name="Lawrence Berkeley National Laboratory"/>
            <person name="Nybo J.L."/>
            <person name="Vesth T.C."/>
            <person name="Theobald S."/>
            <person name="Frisvad J.C."/>
            <person name="Larsen T.O."/>
            <person name="Kjaerboelling I."/>
            <person name="Rothschild-Mancinelli K."/>
            <person name="Lyhne E.K."/>
            <person name="Kogle M.E."/>
            <person name="Barry K."/>
            <person name="Clum A."/>
            <person name="Na H."/>
            <person name="Ledsgaard L."/>
            <person name="Lin J."/>
            <person name="Lipzen A."/>
            <person name="Kuo A."/>
            <person name="Riley R."/>
            <person name="Mondo S."/>
            <person name="Labutti K."/>
            <person name="Haridas S."/>
            <person name="Pangalinan J."/>
            <person name="Salamov A.A."/>
            <person name="Simmons B.A."/>
            <person name="Magnuson J.K."/>
            <person name="Chen J."/>
            <person name="Drula E."/>
            <person name="Henrissat B."/>
            <person name="Wiebenga A."/>
            <person name="Lubbers R.J."/>
            <person name="Gomes A.C."/>
            <person name="Makela M.R."/>
            <person name="Stajich J."/>
            <person name="Grigoriev I.V."/>
            <person name="Mortensen U.H."/>
            <person name="De Vries R.P."/>
            <person name="Baker S.E."/>
            <person name="Andersen M.R."/>
        </authorList>
    </citation>
    <scope>NUCLEOTIDE SEQUENCE [LARGE SCALE GENOMIC DNA]</scope>
    <source>
        <strain evidence="2 3">CBS 588.65</strain>
    </source>
</reference>
<comment type="caution">
    <text evidence="2">The sequence shown here is derived from an EMBL/GenBank/DDBJ whole genome shotgun (WGS) entry which is preliminary data.</text>
</comment>
<evidence type="ECO:0000313" key="3">
    <source>
        <dbReference type="Proteomes" id="UP001610334"/>
    </source>
</evidence>
<dbReference type="EMBL" id="JBFXLT010000297">
    <property type="protein sequence ID" value="KAL2801596.1"/>
    <property type="molecule type" value="Genomic_DNA"/>
</dbReference>
<dbReference type="PANTHER" id="PTHR48419:SF1">
    <property type="entry name" value="SULFOTRANSFERASE DOMAIN-CONTAINING PROTEIN"/>
    <property type="match status" value="1"/>
</dbReference>
<keyword evidence="3" id="KW-1185">Reference proteome</keyword>
<accession>A0ABR4GRC0</accession>
<evidence type="ECO:0000313" key="2">
    <source>
        <dbReference type="EMBL" id="KAL2801596.1"/>
    </source>
</evidence>
<name>A0ABR4GRC0_9EURO</name>
<gene>
    <name evidence="2" type="ORF">BJX63DRAFT_438663</name>
</gene>
<feature type="compositionally biased region" description="Polar residues" evidence="1">
    <location>
        <begin position="11"/>
        <end position="25"/>
    </location>
</feature>
<proteinExistence type="predicted"/>
<protein>
    <recommendedName>
        <fullName evidence="4">NmrA-like domain-containing protein</fullName>
    </recommendedName>
</protein>
<evidence type="ECO:0008006" key="4">
    <source>
        <dbReference type="Google" id="ProtNLM"/>
    </source>
</evidence>
<dbReference type="PANTHER" id="PTHR48419">
    <property type="entry name" value="SULFOTRANSFERASE DOMAIN-CONTAINING PROTEIN"/>
    <property type="match status" value="1"/>
</dbReference>
<feature type="region of interest" description="Disordered" evidence="1">
    <location>
        <begin position="1"/>
        <end position="36"/>
    </location>
</feature>